<dbReference type="CDD" id="cd00052">
    <property type="entry name" value="EH"/>
    <property type="match status" value="2"/>
</dbReference>
<dbReference type="GO" id="GO:0005886">
    <property type="term" value="C:plasma membrane"/>
    <property type="evidence" value="ECO:0007669"/>
    <property type="project" value="TreeGrafter"/>
</dbReference>
<name>A0A162Z4S3_MUCCL</name>
<dbReference type="SMART" id="SM00054">
    <property type="entry name" value="EFh"/>
    <property type="match status" value="3"/>
</dbReference>
<accession>A0A162Z4S3</accession>
<dbReference type="AlphaFoldDB" id="A0A162Z4S3"/>
<dbReference type="STRING" id="747725.A0A162Z4S3"/>
<sequence>IWETADEKNLGYLTPDTFAIALKLIACAQNKIQAKEPLFSTGKLEKNSDTGGISLLTRVQVTHSSSSSLNSTTSFTAAISPQEKKKYQSIYNSQQPTPNGIPAETAKNLFAKSRLPNDQLAQIWNLADIRKCGFLDETEFVVAMHYIAKLMDKSLTSLPSILPPDVYLAASSDNNATHTTLVSSPKPIMASPLLQSRAKKIDSIGSMAFAPASAPQQQQHQWDITAHEKAQYDTFFAKLDKNHTGVVQGADAVDFFKNSKLPESDLAKIWDLADIGSTGSLNANEFAVAMHLIHKKLTGEILPVVLPQSL</sequence>
<evidence type="ECO:0000259" key="1">
    <source>
        <dbReference type="PROSITE" id="PS50031"/>
    </source>
</evidence>
<dbReference type="Gene3D" id="1.10.238.10">
    <property type="entry name" value="EF-hand"/>
    <property type="match status" value="3"/>
</dbReference>
<feature type="non-terminal residue" evidence="3">
    <location>
        <position position="310"/>
    </location>
</feature>
<dbReference type="InterPro" id="IPR002048">
    <property type="entry name" value="EF_hand_dom"/>
</dbReference>
<dbReference type="OrthoDB" id="524326at2759"/>
<dbReference type="PANTHER" id="PTHR11216">
    <property type="entry name" value="EH DOMAIN"/>
    <property type="match status" value="1"/>
</dbReference>
<dbReference type="SUPFAM" id="SSF47473">
    <property type="entry name" value="EF-hand"/>
    <property type="match status" value="2"/>
</dbReference>
<dbReference type="PROSITE" id="PS50222">
    <property type="entry name" value="EF_HAND_2"/>
    <property type="match status" value="2"/>
</dbReference>
<dbReference type="PANTHER" id="PTHR11216:SF174">
    <property type="entry name" value="GH06923P"/>
    <property type="match status" value="1"/>
</dbReference>
<dbReference type="InterPro" id="IPR011992">
    <property type="entry name" value="EF-hand-dom_pair"/>
</dbReference>
<dbReference type="EMBL" id="AMYB01000004">
    <property type="protein sequence ID" value="OAD03077.1"/>
    <property type="molecule type" value="Genomic_DNA"/>
</dbReference>
<comment type="caution">
    <text evidence="3">The sequence shown here is derived from an EMBL/GenBank/DDBJ whole genome shotgun (WGS) entry which is preliminary data.</text>
</comment>
<dbReference type="SMART" id="SM00027">
    <property type="entry name" value="EH"/>
    <property type="match status" value="2"/>
</dbReference>
<evidence type="ECO:0000259" key="2">
    <source>
        <dbReference type="PROSITE" id="PS50222"/>
    </source>
</evidence>
<evidence type="ECO:0000313" key="4">
    <source>
        <dbReference type="Proteomes" id="UP000077051"/>
    </source>
</evidence>
<feature type="domain" description="EF-hand" evidence="2">
    <location>
        <begin position="115"/>
        <end position="150"/>
    </location>
</feature>
<organism evidence="3 4">
    <name type="scientific">Mucor lusitanicus CBS 277.49</name>
    <dbReference type="NCBI Taxonomy" id="747725"/>
    <lineage>
        <taxon>Eukaryota</taxon>
        <taxon>Fungi</taxon>
        <taxon>Fungi incertae sedis</taxon>
        <taxon>Mucoromycota</taxon>
        <taxon>Mucoromycotina</taxon>
        <taxon>Mucoromycetes</taxon>
        <taxon>Mucorales</taxon>
        <taxon>Mucorineae</taxon>
        <taxon>Mucoraceae</taxon>
        <taxon>Mucor</taxon>
    </lineage>
</organism>
<dbReference type="GO" id="GO:0005509">
    <property type="term" value="F:calcium ion binding"/>
    <property type="evidence" value="ECO:0007669"/>
    <property type="project" value="InterPro"/>
</dbReference>
<feature type="domain" description="EF-hand" evidence="2">
    <location>
        <begin position="261"/>
        <end position="296"/>
    </location>
</feature>
<dbReference type="GO" id="GO:0005737">
    <property type="term" value="C:cytoplasm"/>
    <property type="evidence" value="ECO:0007669"/>
    <property type="project" value="TreeGrafter"/>
</dbReference>
<gene>
    <name evidence="3" type="ORF">MUCCIDRAFT_130955</name>
</gene>
<reference evidence="3 4" key="1">
    <citation type="submission" date="2015-06" db="EMBL/GenBank/DDBJ databases">
        <title>Expansion of signal transduction pathways in fungi by whole-genome duplication.</title>
        <authorList>
            <consortium name="DOE Joint Genome Institute"/>
            <person name="Corrochano L.M."/>
            <person name="Kuo A."/>
            <person name="Marcet-Houben M."/>
            <person name="Polaino S."/>
            <person name="Salamov A."/>
            <person name="Villalobos J.M."/>
            <person name="Alvarez M.I."/>
            <person name="Avalos J."/>
            <person name="Benito E.P."/>
            <person name="Benoit I."/>
            <person name="Burger G."/>
            <person name="Camino L.P."/>
            <person name="Canovas D."/>
            <person name="Cerda-Olmedo E."/>
            <person name="Cheng J.-F."/>
            <person name="Dominguez A."/>
            <person name="Elias M."/>
            <person name="Eslava A.P."/>
            <person name="Glaser F."/>
            <person name="Grimwood J."/>
            <person name="Gutierrez G."/>
            <person name="Heitman J."/>
            <person name="Henrissat B."/>
            <person name="Iturriaga E.A."/>
            <person name="Lang B.F."/>
            <person name="Lavin J.L."/>
            <person name="Lee S."/>
            <person name="Li W."/>
            <person name="Lindquist E."/>
            <person name="Lopez-Garcia S."/>
            <person name="Luque E.M."/>
            <person name="Marcos A.T."/>
            <person name="Martin J."/>
            <person name="Mccluskey K."/>
            <person name="Medina H.R."/>
            <person name="Miralles-Duran A."/>
            <person name="Miyazaki A."/>
            <person name="Munoz-Torres E."/>
            <person name="Oguiza J.A."/>
            <person name="Ohm R."/>
            <person name="Olmedo M."/>
            <person name="Orejas M."/>
            <person name="Ortiz-Castellanos L."/>
            <person name="Pisabarro A.G."/>
            <person name="Rodriguez-Romero J."/>
            <person name="Ruiz-Herrera J."/>
            <person name="Ruiz-Vazquez R."/>
            <person name="Sanz C."/>
            <person name="Schackwitz W."/>
            <person name="Schmutz J."/>
            <person name="Shahriari M."/>
            <person name="Shelest E."/>
            <person name="Silva-Franco F."/>
            <person name="Soanes D."/>
            <person name="Syed K."/>
            <person name="Tagua V.G."/>
            <person name="Talbot N.J."/>
            <person name="Thon M."/>
            <person name="De Vries R.P."/>
            <person name="Wiebenga A."/>
            <person name="Yadav J.S."/>
            <person name="Braun E.L."/>
            <person name="Baker S."/>
            <person name="Garre V."/>
            <person name="Horwitz B."/>
            <person name="Torres-Martinez S."/>
            <person name="Idnurm A."/>
            <person name="Herrera-Estrella A."/>
            <person name="Gabaldon T."/>
            <person name="Grigoriev I.V."/>
        </authorList>
    </citation>
    <scope>NUCLEOTIDE SEQUENCE [LARGE SCALE GENOMIC DNA]</scope>
    <source>
        <strain evidence="3 4">CBS 277.49</strain>
    </source>
</reference>
<feature type="non-terminal residue" evidence="3">
    <location>
        <position position="1"/>
    </location>
</feature>
<dbReference type="VEuPathDB" id="FungiDB:MUCCIDRAFT_130955"/>
<dbReference type="GO" id="GO:0006897">
    <property type="term" value="P:endocytosis"/>
    <property type="evidence" value="ECO:0007669"/>
    <property type="project" value="TreeGrafter"/>
</dbReference>
<dbReference type="PROSITE" id="PS50031">
    <property type="entry name" value="EH"/>
    <property type="match status" value="2"/>
</dbReference>
<protein>
    <submittedName>
        <fullName evidence="3">Uncharacterized protein</fullName>
    </submittedName>
</protein>
<keyword evidence="4" id="KW-1185">Reference proteome</keyword>
<feature type="domain" description="EH" evidence="1">
    <location>
        <begin position="83"/>
        <end position="173"/>
    </location>
</feature>
<dbReference type="Pfam" id="PF12763">
    <property type="entry name" value="EH"/>
    <property type="match status" value="2"/>
</dbReference>
<dbReference type="GO" id="GO:0016197">
    <property type="term" value="P:endosomal transport"/>
    <property type="evidence" value="ECO:0007669"/>
    <property type="project" value="TreeGrafter"/>
</dbReference>
<feature type="domain" description="EH" evidence="1">
    <location>
        <begin position="228"/>
        <end position="310"/>
    </location>
</feature>
<evidence type="ECO:0000313" key="3">
    <source>
        <dbReference type="EMBL" id="OAD03077.1"/>
    </source>
</evidence>
<proteinExistence type="predicted"/>
<dbReference type="InterPro" id="IPR000261">
    <property type="entry name" value="EH_dom"/>
</dbReference>
<dbReference type="Proteomes" id="UP000077051">
    <property type="component" value="Unassembled WGS sequence"/>
</dbReference>